<feature type="compositionally biased region" description="Low complexity" evidence="1">
    <location>
        <begin position="142"/>
        <end position="178"/>
    </location>
</feature>
<dbReference type="KEGG" id="acan:ACA1_287650"/>
<sequence length="469" mass="48919">MQQRSGHIPASVGGMQQRATGGVQYGYGGGSIPGATSSTPGGMIYGGQSHPPTSDASAYMPYGAGAAGYRPAAAPAAAYSMPAAAASPYSLGASAPPPAASTPVPSSPASLYQPSPSSVVSPSTAALSSPSPYARPVTAHVPSSPSSSGGMRSSIPPGSSVSSSSSSSSYTGAPLSLSTSHVKREPYPVPTWEQKEREFREQQQQQQQQAQQQQQQQHHPAYSHQASHYQQQQQHHHQHQQPPQQQPAPGKCSPLHLHGAFATRGDAFKRLALVASALDSPTPAFDAEEWETASKSKCAAINNKTEAATKRFVSLLQAEMDYGGHPEDTILILQLQCADLQHEIWAERQREHRLAASAAAAHHGGGFSAMSPYGSASESSSYSPVVPSSPYGHPTSSSSASQQPSSSSPYPSFQHPSHPAYGPSSSSMPGGGAYATVNGPPATMSPAHLPPHHPSPSTNYSYPHSAYYQ</sequence>
<gene>
    <name evidence="2" type="ORF">ACA1_287650</name>
</gene>
<proteinExistence type="predicted"/>
<feature type="compositionally biased region" description="Low complexity" evidence="1">
    <location>
        <begin position="240"/>
        <end position="249"/>
    </location>
</feature>
<feature type="compositionally biased region" description="Gly residues" evidence="1">
    <location>
        <begin position="23"/>
        <end position="32"/>
    </location>
</feature>
<feature type="compositionally biased region" description="Low complexity" evidence="1">
    <location>
        <begin position="378"/>
        <end position="428"/>
    </location>
</feature>
<reference evidence="2 3" key="1">
    <citation type="journal article" date="2013" name="Genome Biol.">
        <title>Genome of Acanthamoeba castellanii highlights extensive lateral gene transfer and early evolution of tyrosine kinase signaling.</title>
        <authorList>
            <person name="Clarke M."/>
            <person name="Lohan A.J."/>
            <person name="Liu B."/>
            <person name="Lagkouvardos I."/>
            <person name="Roy S."/>
            <person name="Zafar N."/>
            <person name="Bertelli C."/>
            <person name="Schilde C."/>
            <person name="Kianianmomeni A."/>
            <person name="Burglin T.R."/>
            <person name="Frech C."/>
            <person name="Turcotte B."/>
            <person name="Kopec K.O."/>
            <person name="Synnott J.M."/>
            <person name="Choo C."/>
            <person name="Paponov I."/>
            <person name="Finkler A."/>
            <person name="Soon Heng Tan C."/>
            <person name="Hutchins A.P."/>
            <person name="Weinmeier T."/>
            <person name="Rattei T."/>
            <person name="Chu J.S."/>
            <person name="Gimenez G."/>
            <person name="Irimia M."/>
            <person name="Rigden D.J."/>
            <person name="Fitzpatrick D.A."/>
            <person name="Lorenzo-Morales J."/>
            <person name="Bateman A."/>
            <person name="Chiu C.H."/>
            <person name="Tang P."/>
            <person name="Hegemann P."/>
            <person name="Fromm H."/>
            <person name="Raoult D."/>
            <person name="Greub G."/>
            <person name="Miranda-Saavedra D."/>
            <person name="Chen N."/>
            <person name="Nash P."/>
            <person name="Ginger M.L."/>
            <person name="Horn M."/>
            <person name="Schaap P."/>
            <person name="Caler L."/>
            <person name="Loftus B."/>
        </authorList>
    </citation>
    <scope>NUCLEOTIDE SEQUENCE [LARGE SCALE GENOMIC DNA]</scope>
    <source>
        <strain evidence="2 3">Neff</strain>
    </source>
</reference>
<feature type="region of interest" description="Disordered" evidence="1">
    <location>
        <begin position="378"/>
        <end position="469"/>
    </location>
</feature>
<organism evidence="2 3">
    <name type="scientific">Acanthamoeba castellanii (strain ATCC 30010 / Neff)</name>
    <dbReference type="NCBI Taxonomy" id="1257118"/>
    <lineage>
        <taxon>Eukaryota</taxon>
        <taxon>Amoebozoa</taxon>
        <taxon>Discosea</taxon>
        <taxon>Longamoebia</taxon>
        <taxon>Centramoebida</taxon>
        <taxon>Acanthamoebidae</taxon>
        <taxon>Acanthamoeba</taxon>
    </lineage>
</organism>
<feature type="region of interest" description="Disordered" evidence="1">
    <location>
        <begin position="1"/>
        <end position="52"/>
    </location>
</feature>
<evidence type="ECO:0000313" key="3">
    <source>
        <dbReference type="Proteomes" id="UP000011083"/>
    </source>
</evidence>
<dbReference type="RefSeq" id="XP_004367821.1">
    <property type="nucleotide sequence ID" value="XM_004367764.1"/>
</dbReference>
<dbReference type="AlphaFoldDB" id="L8HL15"/>
<evidence type="ECO:0000256" key="1">
    <source>
        <dbReference type="SAM" id="MobiDB-lite"/>
    </source>
</evidence>
<feature type="compositionally biased region" description="Polar residues" evidence="1">
    <location>
        <begin position="458"/>
        <end position="469"/>
    </location>
</feature>
<evidence type="ECO:0000313" key="2">
    <source>
        <dbReference type="EMBL" id="ELR25066.1"/>
    </source>
</evidence>
<dbReference type="VEuPathDB" id="AmoebaDB:ACA1_287650"/>
<name>L8HL15_ACACF</name>
<feature type="region of interest" description="Disordered" evidence="1">
    <location>
        <begin position="93"/>
        <end position="257"/>
    </location>
</feature>
<feature type="compositionally biased region" description="Low complexity" evidence="1">
    <location>
        <begin position="101"/>
        <end position="132"/>
    </location>
</feature>
<keyword evidence="3" id="KW-1185">Reference proteome</keyword>
<feature type="compositionally biased region" description="Low complexity" evidence="1">
    <location>
        <begin position="202"/>
        <end position="233"/>
    </location>
</feature>
<dbReference type="GeneID" id="14926107"/>
<accession>L8HL15</accession>
<dbReference type="Proteomes" id="UP000011083">
    <property type="component" value="Unassembled WGS sequence"/>
</dbReference>
<dbReference type="EMBL" id="KB007805">
    <property type="protein sequence ID" value="ELR25066.1"/>
    <property type="molecule type" value="Genomic_DNA"/>
</dbReference>
<protein>
    <submittedName>
        <fullName evidence="2">Uncharacterized protein</fullName>
    </submittedName>
</protein>